<protein>
    <submittedName>
        <fullName evidence="1">Uncharacterized protein</fullName>
    </submittedName>
</protein>
<evidence type="ECO:0000313" key="2">
    <source>
        <dbReference type="Proteomes" id="UP000467841"/>
    </source>
</evidence>
<dbReference type="EMBL" id="CACVBM020000666">
    <property type="protein sequence ID" value="CAA7022151.1"/>
    <property type="molecule type" value="Genomic_DNA"/>
</dbReference>
<accession>A0A6D2I112</accession>
<comment type="caution">
    <text evidence="1">The sequence shown here is derived from an EMBL/GenBank/DDBJ whole genome shotgun (WGS) entry which is preliminary data.</text>
</comment>
<gene>
    <name evidence="1" type="ORF">MERR_LOCUS9386</name>
</gene>
<proteinExistence type="predicted"/>
<organism evidence="1 2">
    <name type="scientific">Microthlaspi erraticum</name>
    <dbReference type="NCBI Taxonomy" id="1685480"/>
    <lineage>
        <taxon>Eukaryota</taxon>
        <taxon>Viridiplantae</taxon>
        <taxon>Streptophyta</taxon>
        <taxon>Embryophyta</taxon>
        <taxon>Tracheophyta</taxon>
        <taxon>Spermatophyta</taxon>
        <taxon>Magnoliopsida</taxon>
        <taxon>eudicotyledons</taxon>
        <taxon>Gunneridae</taxon>
        <taxon>Pentapetalae</taxon>
        <taxon>rosids</taxon>
        <taxon>malvids</taxon>
        <taxon>Brassicales</taxon>
        <taxon>Brassicaceae</taxon>
        <taxon>Coluteocarpeae</taxon>
        <taxon>Microthlaspi</taxon>
    </lineage>
</organism>
<name>A0A6D2I112_9BRAS</name>
<sequence>MTTALRLLMRSFTTQTQATRGGRLPVSRRNFSSSQVIEETNEEWHRKREKALHNFWSVVITLCGGLVIGLSKAELNEWKEKGSKQPTAESVRESLEFLESGEKDTSESEALLMIKSKLGMEDNTDGLKDDVAYLKRAMEVLLLINRVDPVTLQPPLTRTEDVSSAPSPHS</sequence>
<reference evidence="1" key="1">
    <citation type="submission" date="2020-01" db="EMBL/GenBank/DDBJ databases">
        <authorList>
            <person name="Mishra B."/>
        </authorList>
    </citation>
    <scope>NUCLEOTIDE SEQUENCE [LARGE SCALE GENOMIC DNA]</scope>
</reference>
<dbReference type="AlphaFoldDB" id="A0A6D2I112"/>
<keyword evidence="2" id="KW-1185">Reference proteome</keyword>
<evidence type="ECO:0000313" key="1">
    <source>
        <dbReference type="EMBL" id="CAA7022151.1"/>
    </source>
</evidence>
<dbReference type="Proteomes" id="UP000467841">
    <property type="component" value="Unassembled WGS sequence"/>
</dbReference>